<dbReference type="Gene3D" id="3.90.245.10">
    <property type="entry name" value="Ribonucleoside hydrolase-like"/>
    <property type="match status" value="1"/>
</dbReference>
<protein>
    <recommendedName>
        <fullName evidence="4">Inosine/uridine-preferring nucleoside hydrolase domain-containing protein</fullName>
    </recommendedName>
</protein>
<keyword evidence="3" id="KW-0326">Glycosidase</keyword>
<sequence length="328" mass="34459">MAILLAGYSPALQLLGVSTVASNQVVEKTTRNALDVLDLIGLTHIGVVMGQAKPLLRPAALLCPEIHGETGLDGPQGGPVLPHSGRQALPGKAAIVMFEAIQQHYSQQPQQRVQLVCTGALTNAALLLLLFPEVAGMIEITIMGGALGVGNTGPVQEFNIQVDPEAAKVVFEAGVPLTMVPLEVTHTALATPEVLGRMFSRGGAGSISPLKALVELLLTFFASTYKDVFGFHGGAPLHDPCAIAAIIAPSIFKFELMRVDIETISPLAAGQTVCDIWHQSSAPKNCRVAREMDVDAFWELMLAAVDAADLAAPMNKPQPTPDAAAQEA</sequence>
<dbReference type="PANTHER" id="PTHR12304:SF59">
    <property type="entry name" value="INOSINE-URIDINE PREFERRING NUCLEOSIDE HYDROLASE FAMILY PROTEIN"/>
    <property type="match status" value="1"/>
</dbReference>
<keyword evidence="6" id="KW-1185">Reference proteome</keyword>
<dbReference type="PANTHER" id="PTHR12304">
    <property type="entry name" value="INOSINE-URIDINE PREFERRING NUCLEOSIDE HYDROLASE"/>
    <property type="match status" value="1"/>
</dbReference>
<gene>
    <name evidence="5" type="ORF">OEZ85_002746</name>
</gene>
<keyword evidence="2" id="KW-0378">Hydrolase</keyword>
<evidence type="ECO:0000259" key="4">
    <source>
        <dbReference type="Pfam" id="PF01156"/>
    </source>
</evidence>
<dbReference type="InterPro" id="IPR036452">
    <property type="entry name" value="Ribo_hydro-like"/>
</dbReference>
<reference evidence="5 6" key="1">
    <citation type="submission" date="2023-05" db="EMBL/GenBank/DDBJ databases">
        <title>A 100% complete, gapless, phased diploid assembly of the Scenedesmus obliquus UTEX 3031 genome.</title>
        <authorList>
            <person name="Biondi T.C."/>
            <person name="Hanschen E.R."/>
            <person name="Kwon T."/>
            <person name="Eng W."/>
            <person name="Kruse C.P.S."/>
            <person name="Koehler S.I."/>
            <person name="Kunde Y."/>
            <person name="Gleasner C.D."/>
            <person name="You Mak K.T."/>
            <person name="Polle J."/>
            <person name="Hovde B.T."/>
            <person name="Starkenburg S.R."/>
        </authorList>
    </citation>
    <scope>NUCLEOTIDE SEQUENCE [LARGE SCALE GENOMIC DNA]</scope>
    <source>
        <strain evidence="5 6">DOE0152z</strain>
    </source>
</reference>
<dbReference type="InterPro" id="IPR023186">
    <property type="entry name" value="IUNH"/>
</dbReference>
<accession>A0ABY8U158</accession>
<evidence type="ECO:0000313" key="6">
    <source>
        <dbReference type="Proteomes" id="UP001244341"/>
    </source>
</evidence>
<organism evidence="5 6">
    <name type="scientific">Tetradesmus obliquus</name>
    <name type="common">Green alga</name>
    <name type="synonym">Acutodesmus obliquus</name>
    <dbReference type="NCBI Taxonomy" id="3088"/>
    <lineage>
        <taxon>Eukaryota</taxon>
        <taxon>Viridiplantae</taxon>
        <taxon>Chlorophyta</taxon>
        <taxon>core chlorophytes</taxon>
        <taxon>Chlorophyceae</taxon>
        <taxon>CS clade</taxon>
        <taxon>Sphaeropleales</taxon>
        <taxon>Scenedesmaceae</taxon>
        <taxon>Tetradesmus</taxon>
    </lineage>
</organism>
<dbReference type="Pfam" id="PF01156">
    <property type="entry name" value="IU_nuc_hydro"/>
    <property type="match status" value="1"/>
</dbReference>
<evidence type="ECO:0000313" key="5">
    <source>
        <dbReference type="EMBL" id="WIA14207.1"/>
    </source>
</evidence>
<feature type="domain" description="Inosine/uridine-preferring nucleoside hydrolase" evidence="4">
    <location>
        <begin position="1"/>
        <end position="299"/>
    </location>
</feature>
<dbReference type="SUPFAM" id="SSF53590">
    <property type="entry name" value="Nucleoside hydrolase"/>
    <property type="match status" value="1"/>
</dbReference>
<evidence type="ECO:0000256" key="2">
    <source>
        <dbReference type="ARBA" id="ARBA00022801"/>
    </source>
</evidence>
<dbReference type="Proteomes" id="UP001244341">
    <property type="component" value="Chromosome 5b"/>
</dbReference>
<dbReference type="InterPro" id="IPR001910">
    <property type="entry name" value="Inosine/uridine_hydrolase_dom"/>
</dbReference>
<proteinExistence type="inferred from homology"/>
<comment type="similarity">
    <text evidence="1">Belongs to the IUNH family.</text>
</comment>
<evidence type="ECO:0000256" key="3">
    <source>
        <dbReference type="ARBA" id="ARBA00023295"/>
    </source>
</evidence>
<evidence type="ECO:0000256" key="1">
    <source>
        <dbReference type="ARBA" id="ARBA00009176"/>
    </source>
</evidence>
<dbReference type="EMBL" id="CP126212">
    <property type="protein sequence ID" value="WIA14207.1"/>
    <property type="molecule type" value="Genomic_DNA"/>
</dbReference>
<name>A0ABY8U158_TETOB</name>